<dbReference type="AlphaFoldDB" id="A0A1H8GT55"/>
<dbReference type="RefSeq" id="WP_234970050.1">
    <property type="nucleotide sequence ID" value="NZ_FOCW01000002.1"/>
</dbReference>
<dbReference type="Proteomes" id="UP000199531">
    <property type="component" value="Unassembled WGS sequence"/>
</dbReference>
<accession>A0A1H8GT55</accession>
<organism evidence="1 2">
    <name type="scientific">Brachymonas denitrificans DSM 15123</name>
    <dbReference type="NCBI Taxonomy" id="1121117"/>
    <lineage>
        <taxon>Bacteria</taxon>
        <taxon>Pseudomonadati</taxon>
        <taxon>Pseudomonadota</taxon>
        <taxon>Betaproteobacteria</taxon>
        <taxon>Burkholderiales</taxon>
        <taxon>Comamonadaceae</taxon>
        <taxon>Brachymonas</taxon>
    </lineage>
</organism>
<evidence type="ECO:0000313" key="2">
    <source>
        <dbReference type="Proteomes" id="UP000199531"/>
    </source>
</evidence>
<sequence>MHCLPNSPESLLRAATGTQRLRAWVLAGLFLLLALWLLVFPSPAHADTAAITDVRFELTDDAVRMTGNVKFTLSESVKDTLDKGVPVYFMFETNTLRYRWYWSDKEVSSYKRYIRLMYLPLTRKWRVNVSTEPFNRGGVATGVVLNQHYDSLQGALATIQRISSWKVLDREDWSNDSNYSVDVSFKLDVTQLQRPLQIGATGQSDWSLSGQRSFRLTPQSISKPAG</sequence>
<gene>
    <name evidence="1" type="ORF">SAMN02745977_01305</name>
</gene>
<dbReference type="EMBL" id="FOCW01000002">
    <property type="protein sequence ID" value="SEN46677.1"/>
    <property type="molecule type" value="Genomic_DNA"/>
</dbReference>
<dbReference type="STRING" id="1121117.SAMN02745977_01305"/>
<dbReference type="Pfam" id="PF14334">
    <property type="entry name" value="DUF4390"/>
    <property type="match status" value="1"/>
</dbReference>
<keyword evidence="2" id="KW-1185">Reference proteome</keyword>
<reference evidence="1 2" key="1">
    <citation type="submission" date="2016-10" db="EMBL/GenBank/DDBJ databases">
        <authorList>
            <person name="de Groot N.N."/>
        </authorList>
    </citation>
    <scope>NUCLEOTIDE SEQUENCE [LARGE SCALE GENOMIC DNA]</scope>
    <source>
        <strain evidence="1 2">DSM 15123</strain>
    </source>
</reference>
<name>A0A1H8GT55_9BURK</name>
<dbReference type="InterPro" id="IPR025500">
    <property type="entry name" value="DUF4390"/>
</dbReference>
<evidence type="ECO:0000313" key="1">
    <source>
        <dbReference type="EMBL" id="SEN46677.1"/>
    </source>
</evidence>
<protein>
    <recommendedName>
        <fullName evidence="3">DUF4390 domain-containing protein</fullName>
    </recommendedName>
</protein>
<proteinExistence type="predicted"/>
<evidence type="ECO:0008006" key="3">
    <source>
        <dbReference type="Google" id="ProtNLM"/>
    </source>
</evidence>